<feature type="transmembrane region" description="Helical" evidence="2">
    <location>
        <begin position="248"/>
        <end position="266"/>
    </location>
</feature>
<dbReference type="Proteomes" id="UP000002970">
    <property type="component" value="Unassembled WGS sequence"/>
</dbReference>
<organism evidence="3 4">
    <name type="scientific">Clostridium symbiosum (strain WAL-14163)</name>
    <dbReference type="NCBI Taxonomy" id="742740"/>
    <lineage>
        <taxon>Bacteria</taxon>
        <taxon>Bacillati</taxon>
        <taxon>Bacillota</taxon>
        <taxon>Clostridia</taxon>
        <taxon>Lachnospirales</taxon>
        <taxon>Lachnospiraceae</taxon>
        <taxon>Otoolea</taxon>
    </lineage>
</organism>
<feature type="transmembrane region" description="Helical" evidence="2">
    <location>
        <begin position="186"/>
        <end position="212"/>
    </location>
</feature>
<evidence type="ECO:0000256" key="1">
    <source>
        <dbReference type="SAM" id="MobiDB-lite"/>
    </source>
</evidence>
<dbReference type="eggNOG" id="COG4709">
    <property type="taxonomic scope" value="Bacteria"/>
</dbReference>
<dbReference type="RefSeq" id="WP_004462311.1">
    <property type="nucleotide sequence ID" value="NZ_GL834308.1"/>
</dbReference>
<feature type="transmembrane region" description="Helical" evidence="2">
    <location>
        <begin position="219"/>
        <end position="242"/>
    </location>
</feature>
<name>E7GLL8_CLOS6</name>
<dbReference type="STRING" id="1512.GCA_900049235_01977"/>
<accession>E7GLL8</accession>
<keyword evidence="4" id="KW-1185">Reference proteome</keyword>
<dbReference type="EMBL" id="ADLQ01000043">
    <property type="protein sequence ID" value="EGA94279.1"/>
    <property type="molecule type" value="Genomic_DNA"/>
</dbReference>
<evidence type="ECO:0000313" key="3">
    <source>
        <dbReference type="EMBL" id="EGA94279.1"/>
    </source>
</evidence>
<feature type="transmembrane region" description="Helical" evidence="2">
    <location>
        <begin position="158"/>
        <end position="180"/>
    </location>
</feature>
<sequence length="290" mass="31814">MKKEEFIRQLEYLLQDIQEDDKRDAIDYYSDYLEEAGPEREAEVLEGFGSPERIASMIRTELLGGMEGAGEFTDNGYDDHRFNTSSYPAVKGREQQEHSRDGESRSGGEYRRDREYRGNGYRGAERTGNSGSRGNYEKGSYADKSQGANPDDGKWWKYLLIALGILFAGPFVIAAVFGAFGTATGFVAVLAVCLLVLAVLTLAGILGGIAMVVTGLIQLFGSFWIGVMSIGLGLVFTGAGLLLLCCSWLFYGKFLPWAVMGIAGFVKKLFHKGGKNPGNQSGNCRKEDER</sequence>
<evidence type="ECO:0008006" key="5">
    <source>
        <dbReference type="Google" id="ProtNLM"/>
    </source>
</evidence>
<gene>
    <name evidence="3" type="ORF">HMPREF9474_01813</name>
</gene>
<comment type="caution">
    <text evidence="3">The sequence shown here is derived from an EMBL/GenBank/DDBJ whole genome shotgun (WGS) entry which is preliminary data.</text>
</comment>
<dbReference type="HOGENOM" id="CLU_080365_0_0_9"/>
<feature type="region of interest" description="Disordered" evidence="1">
    <location>
        <begin position="73"/>
        <end position="148"/>
    </location>
</feature>
<keyword evidence="2" id="KW-0472">Membrane</keyword>
<keyword evidence="2" id="KW-0812">Transmembrane</keyword>
<evidence type="ECO:0000256" key="2">
    <source>
        <dbReference type="SAM" id="Phobius"/>
    </source>
</evidence>
<protein>
    <recommendedName>
        <fullName evidence="5">DUF1700 domain-containing protein</fullName>
    </recommendedName>
</protein>
<evidence type="ECO:0000313" key="4">
    <source>
        <dbReference type="Proteomes" id="UP000002970"/>
    </source>
</evidence>
<dbReference type="Pfam" id="PF22564">
    <property type="entry name" value="HAAS"/>
    <property type="match status" value="1"/>
</dbReference>
<dbReference type="AlphaFoldDB" id="E7GLL8"/>
<reference evidence="3 4" key="1">
    <citation type="submission" date="2010-12" db="EMBL/GenBank/DDBJ databases">
        <title>The Genome Sequence of Clostridium symbiosum strain WAL-14163.</title>
        <authorList>
            <person name="Earl A."/>
            <person name="Ward D."/>
            <person name="Feldgarden M."/>
            <person name="Gevers D."/>
            <person name="Finegold S.M."/>
            <person name="Summanen P.H."/>
            <person name="Molitoris D.R."/>
            <person name="Vaisanen M.L."/>
            <person name="Daigneault M."/>
            <person name="Young S.K."/>
            <person name="Zeng Q."/>
            <person name="Gargeya S."/>
            <person name="Fitzgerald M."/>
            <person name="Haas B."/>
            <person name="Abouelleil A."/>
            <person name="Alvarado L."/>
            <person name="Arachchi H.M."/>
            <person name="Berlin A."/>
            <person name="Brown A."/>
            <person name="Chapman S.B."/>
            <person name="Chen Z."/>
            <person name="Dunbar C."/>
            <person name="Freedman E."/>
            <person name="Gearin G."/>
            <person name="Gellesch M."/>
            <person name="Goldberg J."/>
            <person name="Griggs A."/>
            <person name="Gujja S."/>
            <person name="Heilman E."/>
            <person name="Heiman D."/>
            <person name="Howarth C."/>
            <person name="Larson L."/>
            <person name="Lui A."/>
            <person name="MacDonald P.J.P."/>
            <person name="Mehta T."/>
            <person name="Montmayeur A."/>
            <person name="Murphy C."/>
            <person name="Neiman D."/>
            <person name="Pearson M."/>
            <person name="Priest M."/>
            <person name="Roberts A."/>
            <person name="Saif S."/>
            <person name="Shea T."/>
            <person name="Shenoy N."/>
            <person name="Sisk P."/>
            <person name="Stolte C."/>
            <person name="Sykes S."/>
            <person name="White J."/>
            <person name="Yandava C."/>
            <person name="Nusbaum C."/>
            <person name="Birren B."/>
        </authorList>
    </citation>
    <scope>NUCLEOTIDE SEQUENCE [LARGE SCALE GENOMIC DNA]</scope>
    <source>
        <strain evidence="3 4">WAL-14163</strain>
    </source>
</reference>
<proteinExistence type="predicted"/>
<feature type="compositionally biased region" description="Basic and acidic residues" evidence="1">
    <location>
        <begin position="91"/>
        <end position="117"/>
    </location>
</feature>
<keyword evidence="2" id="KW-1133">Transmembrane helix</keyword>